<comment type="caution">
    <text evidence="2">The sequence shown here is derived from an EMBL/GenBank/DDBJ whole genome shotgun (WGS) entry which is preliminary data.</text>
</comment>
<accession>A0A9P9R9S4</accession>
<reference evidence="2" key="1">
    <citation type="journal article" date="2021" name="Nat. Commun.">
        <title>Genetic determinants of endophytism in the Arabidopsis root mycobiome.</title>
        <authorList>
            <person name="Mesny F."/>
            <person name="Miyauchi S."/>
            <person name="Thiergart T."/>
            <person name="Pickel B."/>
            <person name="Atanasova L."/>
            <person name="Karlsson M."/>
            <person name="Huettel B."/>
            <person name="Barry K.W."/>
            <person name="Haridas S."/>
            <person name="Chen C."/>
            <person name="Bauer D."/>
            <person name="Andreopoulos W."/>
            <person name="Pangilinan J."/>
            <person name="LaButti K."/>
            <person name="Riley R."/>
            <person name="Lipzen A."/>
            <person name="Clum A."/>
            <person name="Drula E."/>
            <person name="Henrissat B."/>
            <person name="Kohler A."/>
            <person name="Grigoriev I.V."/>
            <person name="Martin F.M."/>
            <person name="Hacquard S."/>
        </authorList>
    </citation>
    <scope>NUCLEOTIDE SEQUENCE</scope>
    <source>
        <strain evidence="2">MPI-CAGE-AT-0023</strain>
    </source>
</reference>
<organism evidence="2 3">
    <name type="scientific">Fusarium redolens</name>
    <dbReference type="NCBI Taxonomy" id="48865"/>
    <lineage>
        <taxon>Eukaryota</taxon>
        <taxon>Fungi</taxon>
        <taxon>Dikarya</taxon>
        <taxon>Ascomycota</taxon>
        <taxon>Pezizomycotina</taxon>
        <taxon>Sordariomycetes</taxon>
        <taxon>Hypocreomycetidae</taxon>
        <taxon>Hypocreales</taxon>
        <taxon>Nectriaceae</taxon>
        <taxon>Fusarium</taxon>
        <taxon>Fusarium redolens species complex</taxon>
    </lineage>
</organism>
<evidence type="ECO:0000313" key="2">
    <source>
        <dbReference type="EMBL" id="KAH7270879.1"/>
    </source>
</evidence>
<sequence>MSGPYQLTVIDRVEVHLISMLREDGAYIVFSLNDNMISVCVSPHKSLITQAFPFLRTKNDRLQDHFVKTFIEGVQSRNREEYEQARTNCLNVILAAGRHHFPQWTSSPDKSADCEKRLSDLLFPQVIYFRLEAAKGRATIVPISPDDVMSRVVIDPVLDRGLVTPVFNLGLPWFTPEQIIVKQILYTGAAYAIAEVQVVNRKESLLCKASGSPGGGIPGPSLRREAACLGKILRAFSIPKDIRLPRLFGYVSHKDTKEIIGFLRQWVPGRKLSEIDITSVEEETRQKWISQIRETFDQLHKKGIVWGDPRPGSVVIDENGDAWLTEFARGWWKDMEMKETKEGDEHSLAEVIELLK</sequence>
<gene>
    <name evidence="2" type="ORF">BKA55DRAFT_589229</name>
</gene>
<dbReference type="PROSITE" id="PS50011">
    <property type="entry name" value="PROTEIN_KINASE_DOM"/>
    <property type="match status" value="1"/>
</dbReference>
<dbReference type="AlphaFoldDB" id="A0A9P9R9S4"/>
<dbReference type="InterPro" id="IPR000719">
    <property type="entry name" value="Prot_kinase_dom"/>
</dbReference>
<dbReference type="GO" id="GO:0004672">
    <property type="term" value="F:protein kinase activity"/>
    <property type="evidence" value="ECO:0007669"/>
    <property type="project" value="InterPro"/>
</dbReference>
<protein>
    <recommendedName>
        <fullName evidence="1">Protein kinase domain-containing protein</fullName>
    </recommendedName>
</protein>
<dbReference type="SUPFAM" id="SSF56112">
    <property type="entry name" value="Protein kinase-like (PK-like)"/>
    <property type="match status" value="1"/>
</dbReference>
<dbReference type="Proteomes" id="UP000720189">
    <property type="component" value="Unassembled WGS sequence"/>
</dbReference>
<dbReference type="OrthoDB" id="4062651at2759"/>
<name>A0A9P9R9S4_FUSRE</name>
<proteinExistence type="predicted"/>
<dbReference type="GeneID" id="70224859"/>
<keyword evidence="3" id="KW-1185">Reference proteome</keyword>
<dbReference type="GO" id="GO:0005524">
    <property type="term" value="F:ATP binding"/>
    <property type="evidence" value="ECO:0007669"/>
    <property type="project" value="InterPro"/>
</dbReference>
<evidence type="ECO:0000313" key="3">
    <source>
        <dbReference type="Proteomes" id="UP000720189"/>
    </source>
</evidence>
<dbReference type="Gene3D" id="1.10.510.10">
    <property type="entry name" value="Transferase(Phosphotransferase) domain 1"/>
    <property type="match status" value="1"/>
</dbReference>
<dbReference type="InterPro" id="IPR011009">
    <property type="entry name" value="Kinase-like_dom_sf"/>
</dbReference>
<feature type="domain" description="Protein kinase" evidence="1">
    <location>
        <begin position="152"/>
        <end position="356"/>
    </location>
</feature>
<evidence type="ECO:0000259" key="1">
    <source>
        <dbReference type="PROSITE" id="PS50011"/>
    </source>
</evidence>
<dbReference type="EMBL" id="JAGMUX010000001">
    <property type="protein sequence ID" value="KAH7270879.1"/>
    <property type="molecule type" value="Genomic_DNA"/>
</dbReference>
<dbReference type="RefSeq" id="XP_046057647.1">
    <property type="nucleotide sequence ID" value="XM_046194905.1"/>
</dbReference>